<gene>
    <name evidence="6" type="ORF">EF294_07070</name>
</gene>
<sequence length="295" mass="32706">MRFGICILPDLTWRESRSRWQRAEEMGFDHAWTYDHLVWGGLPDSRWFSCIPTLTAAATVTRHIDLGAFVVSPNFRHPVAFSREVATLVDISDGRFLLGLGAGGTPDDTVLGGDRLPPKQRVDRLQEFTLLLDRTLRDDHVDADGQYYRARDMRLVGDPVRPRVPFLLAGNGPRSVRFAARHGDGWITTGTQSETVDDWFDGVRASCDVLTETLGKDGITEEFPRYLSLDASPRNALESVGLFDEMVGRAAALGFTDVIVHWPRSAEPYLAADHVLDEVAARLQPGSTGAVDVTD</sequence>
<dbReference type="Gene3D" id="3.20.20.30">
    <property type="entry name" value="Luciferase-like domain"/>
    <property type="match status" value="1"/>
</dbReference>
<keyword evidence="7" id="KW-1185">Reference proteome</keyword>
<feature type="domain" description="Luciferase-like" evidence="5">
    <location>
        <begin position="1"/>
        <end position="205"/>
    </location>
</feature>
<evidence type="ECO:0000256" key="3">
    <source>
        <dbReference type="ARBA" id="ARBA00023002"/>
    </source>
</evidence>
<comment type="caution">
    <text evidence="6">The sequence shown here is derived from an EMBL/GenBank/DDBJ whole genome shotgun (WGS) entry which is preliminary data.</text>
</comment>
<dbReference type="InterPro" id="IPR050172">
    <property type="entry name" value="SsuD_RutA_monooxygenase"/>
</dbReference>
<proteinExistence type="predicted"/>
<dbReference type="InterPro" id="IPR036661">
    <property type="entry name" value="Luciferase-like_sf"/>
</dbReference>
<dbReference type="EMBL" id="RKMH01000004">
    <property type="protein sequence ID" value="RPA64847.1"/>
    <property type="molecule type" value="Genomic_DNA"/>
</dbReference>
<dbReference type="AlphaFoldDB" id="A0A3N4GTS1"/>
<keyword evidence="2" id="KW-0288">FMN</keyword>
<evidence type="ECO:0000256" key="2">
    <source>
        <dbReference type="ARBA" id="ARBA00022643"/>
    </source>
</evidence>
<dbReference type="PANTHER" id="PTHR42847:SF4">
    <property type="entry name" value="ALKANESULFONATE MONOOXYGENASE-RELATED"/>
    <property type="match status" value="1"/>
</dbReference>
<evidence type="ECO:0000313" key="6">
    <source>
        <dbReference type="EMBL" id="RPA64847.1"/>
    </source>
</evidence>
<dbReference type="Proteomes" id="UP000267536">
    <property type="component" value="Unassembled WGS sequence"/>
</dbReference>
<dbReference type="GO" id="GO:0008726">
    <property type="term" value="F:alkanesulfonate monooxygenase activity"/>
    <property type="evidence" value="ECO:0007669"/>
    <property type="project" value="TreeGrafter"/>
</dbReference>
<evidence type="ECO:0000256" key="4">
    <source>
        <dbReference type="ARBA" id="ARBA00023033"/>
    </source>
</evidence>
<dbReference type="RefSeq" id="WP_123927285.1">
    <property type="nucleotide sequence ID" value="NZ_JBPSDP010000004.1"/>
</dbReference>
<keyword evidence="3" id="KW-0560">Oxidoreductase</keyword>
<dbReference type="Pfam" id="PF00296">
    <property type="entry name" value="Bac_luciferase"/>
    <property type="match status" value="1"/>
</dbReference>
<evidence type="ECO:0000259" key="5">
    <source>
        <dbReference type="Pfam" id="PF00296"/>
    </source>
</evidence>
<dbReference type="GO" id="GO:0046306">
    <property type="term" value="P:alkanesulfonate catabolic process"/>
    <property type="evidence" value="ECO:0007669"/>
    <property type="project" value="TreeGrafter"/>
</dbReference>
<dbReference type="InterPro" id="IPR011251">
    <property type="entry name" value="Luciferase-like_dom"/>
</dbReference>
<dbReference type="SUPFAM" id="SSF51679">
    <property type="entry name" value="Bacterial luciferase-like"/>
    <property type="match status" value="1"/>
</dbReference>
<organism evidence="6 7">
    <name type="scientific">Gordonia oryzae</name>
    <dbReference type="NCBI Taxonomy" id="2487349"/>
    <lineage>
        <taxon>Bacteria</taxon>
        <taxon>Bacillati</taxon>
        <taxon>Actinomycetota</taxon>
        <taxon>Actinomycetes</taxon>
        <taxon>Mycobacteriales</taxon>
        <taxon>Gordoniaceae</taxon>
        <taxon>Gordonia</taxon>
    </lineage>
</organism>
<evidence type="ECO:0000313" key="7">
    <source>
        <dbReference type="Proteomes" id="UP000267536"/>
    </source>
</evidence>
<reference evidence="6 7" key="1">
    <citation type="submission" date="2018-11" db="EMBL/GenBank/DDBJ databases">
        <title>Draft genome sequence of Gordonia sp. RS15-1S isolated from rice stems.</title>
        <authorList>
            <person name="Muangham S."/>
        </authorList>
    </citation>
    <scope>NUCLEOTIDE SEQUENCE [LARGE SCALE GENOMIC DNA]</scope>
    <source>
        <strain evidence="6 7">RS15-1S</strain>
    </source>
</reference>
<accession>A0A3N4GTS1</accession>
<evidence type="ECO:0000256" key="1">
    <source>
        <dbReference type="ARBA" id="ARBA00022630"/>
    </source>
</evidence>
<keyword evidence="4" id="KW-0503">Monooxygenase</keyword>
<protein>
    <submittedName>
        <fullName evidence="6">LLM class flavin-dependent oxidoreductase</fullName>
    </submittedName>
</protein>
<keyword evidence="1" id="KW-0285">Flavoprotein</keyword>
<name>A0A3N4GTS1_9ACTN</name>
<dbReference type="PANTHER" id="PTHR42847">
    <property type="entry name" value="ALKANESULFONATE MONOOXYGENASE"/>
    <property type="match status" value="1"/>
</dbReference>
<dbReference type="OrthoDB" id="7374740at2"/>